<dbReference type="NCBIfam" id="NF038123">
    <property type="entry name" value="NF038123_dom"/>
    <property type="match status" value="1"/>
</dbReference>
<name>C5BQR9_TERTT</name>
<dbReference type="InterPro" id="IPR009465">
    <property type="entry name" value="Spondin_N"/>
</dbReference>
<dbReference type="eggNOG" id="ENOG502ZFV4">
    <property type="taxonomic scope" value="Bacteria"/>
</dbReference>
<proteinExistence type="predicted"/>
<dbReference type="EMBL" id="CP001614">
    <property type="protein sequence ID" value="ACR13274.1"/>
    <property type="molecule type" value="Genomic_DNA"/>
</dbReference>
<sequence length="223" mass="23173">MYASLKKAVGITLASLLITTAVNAEPERDRPQHQYKITITNITKHQSFTPFIVASHKPAVHFFSLGEPASEAIANIAEGGDTSLLAEQLSNSRGVSDIAKSEGLLAAGSSVEITIAAAAGVRTLSLAAMLLPTNDTFVALDAVALPTQRALTYLAYAYDAGSETNSETCATIPGPLCGGVPFSPEDSGEGFVHLAAGISGSGDIDAAEYDWRGPVAKVVIERL</sequence>
<dbReference type="OrthoDB" id="264824at2"/>
<protein>
    <recommendedName>
        <fullName evidence="2">Spondin domain-containing protein</fullName>
    </recommendedName>
</protein>
<keyword evidence="1" id="KW-0732">Signal</keyword>
<dbReference type="Gene3D" id="2.60.40.2130">
    <property type="entry name" value="F-spondin domain"/>
    <property type="match status" value="1"/>
</dbReference>
<evidence type="ECO:0000259" key="2">
    <source>
        <dbReference type="Pfam" id="PF06468"/>
    </source>
</evidence>
<keyword evidence="4" id="KW-1185">Reference proteome</keyword>
<dbReference type="AlphaFoldDB" id="C5BQR9"/>
<dbReference type="STRING" id="377629.TERTU_3416"/>
<dbReference type="Pfam" id="PF06468">
    <property type="entry name" value="Spond_N"/>
    <property type="match status" value="1"/>
</dbReference>
<dbReference type="RefSeq" id="WP_015819387.1">
    <property type="nucleotide sequence ID" value="NC_012997.1"/>
</dbReference>
<accession>C5BQR9</accession>
<organism evidence="3 4">
    <name type="scientific">Teredinibacter turnerae (strain ATCC 39867 / T7901)</name>
    <dbReference type="NCBI Taxonomy" id="377629"/>
    <lineage>
        <taxon>Bacteria</taxon>
        <taxon>Pseudomonadati</taxon>
        <taxon>Pseudomonadota</taxon>
        <taxon>Gammaproteobacteria</taxon>
        <taxon>Cellvibrionales</taxon>
        <taxon>Cellvibrionaceae</taxon>
        <taxon>Teredinibacter</taxon>
    </lineage>
</organism>
<dbReference type="InterPro" id="IPR038678">
    <property type="entry name" value="Spondin_N_sf"/>
</dbReference>
<dbReference type="KEGG" id="ttu:TERTU_3416"/>
<feature type="chain" id="PRO_5002947098" description="Spondin domain-containing protein" evidence="1">
    <location>
        <begin position="25"/>
        <end position="223"/>
    </location>
</feature>
<feature type="signal peptide" evidence="1">
    <location>
        <begin position="1"/>
        <end position="24"/>
    </location>
</feature>
<gene>
    <name evidence="3" type="ordered locus">TERTU_3416</name>
</gene>
<evidence type="ECO:0000313" key="4">
    <source>
        <dbReference type="Proteomes" id="UP000009080"/>
    </source>
</evidence>
<dbReference type="Proteomes" id="UP000009080">
    <property type="component" value="Chromosome"/>
</dbReference>
<evidence type="ECO:0000313" key="3">
    <source>
        <dbReference type="EMBL" id="ACR13274.1"/>
    </source>
</evidence>
<feature type="domain" description="Spondin" evidence="2">
    <location>
        <begin position="45"/>
        <end position="161"/>
    </location>
</feature>
<dbReference type="HOGENOM" id="CLU_097554_0_0_6"/>
<evidence type="ECO:0000256" key="1">
    <source>
        <dbReference type="SAM" id="SignalP"/>
    </source>
</evidence>
<reference evidence="3 4" key="1">
    <citation type="journal article" date="2009" name="PLoS ONE">
        <title>The complete genome of Teredinibacter turnerae T7901: an intracellular endosymbiont of marine wood-boring bivalves (shipworms).</title>
        <authorList>
            <person name="Yang J.C."/>
            <person name="Madupu R."/>
            <person name="Durkin A.S."/>
            <person name="Ekborg N.A."/>
            <person name="Pedamallu C.S."/>
            <person name="Hostetler J.B."/>
            <person name="Radune D."/>
            <person name="Toms B.S."/>
            <person name="Henrissat B."/>
            <person name="Coutinho P.M."/>
            <person name="Schwarz S."/>
            <person name="Field L."/>
            <person name="Trindade-Silva A.E."/>
            <person name="Soares C.A.G."/>
            <person name="Elshahawi S."/>
            <person name="Hanora A."/>
            <person name="Schmidt E.W."/>
            <person name="Haygood M.G."/>
            <person name="Posfai J."/>
            <person name="Benner J."/>
            <person name="Madinger C."/>
            <person name="Nove J."/>
            <person name="Anton B."/>
            <person name="Chaudhary K."/>
            <person name="Foster J."/>
            <person name="Holman A."/>
            <person name="Kumar S."/>
            <person name="Lessard P.A."/>
            <person name="Luyten Y.A."/>
            <person name="Slatko B."/>
            <person name="Wood N."/>
            <person name="Wu B."/>
            <person name="Teplitski M."/>
            <person name="Mougous J.D."/>
            <person name="Ward N."/>
            <person name="Eisen J.A."/>
            <person name="Badger J.H."/>
            <person name="Distel D.L."/>
        </authorList>
    </citation>
    <scope>NUCLEOTIDE SEQUENCE [LARGE SCALE GENOMIC DNA]</scope>
    <source>
        <strain evidence="4">ATCC 39867 / T7901</strain>
    </source>
</reference>